<gene>
    <name evidence="9" type="ORF">GCM10007043_17940</name>
</gene>
<keyword evidence="4 8" id="KW-0812">Transmembrane</keyword>
<feature type="transmembrane region" description="Helical" evidence="8">
    <location>
        <begin position="133"/>
        <end position="155"/>
    </location>
</feature>
<feature type="binding site" evidence="7">
    <location>
        <position position="154"/>
    </location>
    <ligand>
        <name>Mg(2+)</name>
        <dbReference type="ChEBI" id="CHEBI:18420"/>
    </ligand>
</feature>
<dbReference type="CDD" id="cd06853">
    <property type="entry name" value="GT_WecA_like"/>
    <property type="match status" value="1"/>
</dbReference>
<keyword evidence="7" id="KW-0479">Metal-binding</keyword>
<dbReference type="Proteomes" id="UP000637720">
    <property type="component" value="Unassembled WGS sequence"/>
</dbReference>
<dbReference type="GO" id="GO:0071555">
    <property type="term" value="P:cell wall organization"/>
    <property type="evidence" value="ECO:0007669"/>
    <property type="project" value="TreeGrafter"/>
</dbReference>
<evidence type="ECO:0000256" key="7">
    <source>
        <dbReference type="PIRSR" id="PIRSR600715-1"/>
    </source>
</evidence>
<evidence type="ECO:0000256" key="2">
    <source>
        <dbReference type="ARBA" id="ARBA00022475"/>
    </source>
</evidence>
<reference evidence="9" key="1">
    <citation type="journal article" date="2014" name="Int. J. Syst. Evol. Microbiol.">
        <title>Complete genome sequence of Corynebacterium casei LMG S-19264T (=DSM 44701T), isolated from a smear-ripened cheese.</title>
        <authorList>
            <consortium name="US DOE Joint Genome Institute (JGI-PGF)"/>
            <person name="Walter F."/>
            <person name="Albersmeier A."/>
            <person name="Kalinowski J."/>
            <person name="Ruckert C."/>
        </authorList>
    </citation>
    <scope>NUCLEOTIDE SEQUENCE</scope>
    <source>
        <strain evidence="9">JCM 14719</strain>
    </source>
</reference>
<feature type="transmembrane region" description="Helical" evidence="8">
    <location>
        <begin position="210"/>
        <end position="229"/>
    </location>
</feature>
<feature type="transmembrane region" description="Helical" evidence="8">
    <location>
        <begin position="241"/>
        <end position="260"/>
    </location>
</feature>
<reference evidence="9" key="2">
    <citation type="submission" date="2020-09" db="EMBL/GenBank/DDBJ databases">
        <authorList>
            <person name="Sun Q."/>
            <person name="Ohkuma M."/>
        </authorList>
    </citation>
    <scope>NUCLEOTIDE SEQUENCE</scope>
    <source>
        <strain evidence="9">JCM 14719</strain>
    </source>
</reference>
<dbReference type="GO" id="GO:0016780">
    <property type="term" value="F:phosphotransferase activity, for other substituted phosphate groups"/>
    <property type="evidence" value="ECO:0007669"/>
    <property type="project" value="InterPro"/>
</dbReference>
<dbReference type="RefSeq" id="WP_229725810.1">
    <property type="nucleotide sequence ID" value="NZ_BMOF01000040.1"/>
</dbReference>
<keyword evidence="10" id="KW-1185">Reference proteome</keyword>
<keyword evidence="7" id="KW-0460">Magnesium</keyword>
<comment type="subcellular location">
    <subcellularLocation>
        <location evidence="1">Cell membrane</location>
        <topology evidence="1">Multi-pass membrane protein</topology>
    </subcellularLocation>
</comment>
<organism evidence="9 10">
    <name type="scientific">Calditerricola satsumensis</name>
    <dbReference type="NCBI Taxonomy" id="373054"/>
    <lineage>
        <taxon>Bacteria</taxon>
        <taxon>Bacillati</taxon>
        <taxon>Bacillota</taxon>
        <taxon>Bacilli</taxon>
        <taxon>Bacillales</taxon>
        <taxon>Bacillaceae</taxon>
        <taxon>Calditerricola</taxon>
    </lineage>
</organism>
<dbReference type="Pfam" id="PF00953">
    <property type="entry name" value="Glycos_transf_4"/>
    <property type="match status" value="1"/>
</dbReference>
<dbReference type="PANTHER" id="PTHR22926">
    <property type="entry name" value="PHOSPHO-N-ACETYLMURAMOYL-PENTAPEPTIDE-TRANSFERASE"/>
    <property type="match status" value="1"/>
</dbReference>
<feature type="transmembrane region" description="Helical" evidence="8">
    <location>
        <begin position="50"/>
        <end position="81"/>
    </location>
</feature>
<sequence length="315" mass="33560">MKIALSFLSAFFLVSVFVPPVRRLALSLGWVDRPDGRKRHRGPIPLSGGWALYLAVGTVAVVFGPPHLAPVLVGGGLLLVLIGLVDDGYKARRRELSPMPKLVAQVAAALVPFLAGVRVYGVRDVVDGGMVLFPLWLSLLATVLWVVALINIINFLDGVDGLAAGVTAIAAASLTVIALLKGQTTTPVLTAALVGACLAFLRFNFPPATIFMGDTGSAFLGYVLAVVALDGTLKTVTSLSLAATLLVFGVPLFDSAQVILRRLREGRPIYQADRLHVHHRLLAHGLTQVQTLAVLYGVSFLLSMVSLLLYWWVVG</sequence>
<dbReference type="GO" id="GO:0046872">
    <property type="term" value="F:metal ion binding"/>
    <property type="evidence" value="ECO:0007669"/>
    <property type="project" value="UniProtKB-KW"/>
</dbReference>
<feature type="transmembrane region" description="Helical" evidence="8">
    <location>
        <begin position="186"/>
        <end position="203"/>
    </location>
</feature>
<protein>
    <submittedName>
        <fullName evidence="9">Undecaprenyl-phosphate alpha-N-acetylglucosaminyl 1-phosphate transferase</fullName>
    </submittedName>
</protein>
<evidence type="ECO:0000313" key="9">
    <source>
        <dbReference type="EMBL" id="GGK04294.1"/>
    </source>
</evidence>
<evidence type="ECO:0000256" key="6">
    <source>
        <dbReference type="ARBA" id="ARBA00023136"/>
    </source>
</evidence>
<feature type="transmembrane region" description="Helical" evidence="8">
    <location>
        <begin position="162"/>
        <end position="180"/>
    </location>
</feature>
<dbReference type="GO" id="GO:0044038">
    <property type="term" value="P:cell wall macromolecule biosynthetic process"/>
    <property type="evidence" value="ECO:0007669"/>
    <property type="project" value="TreeGrafter"/>
</dbReference>
<keyword evidence="2" id="KW-1003">Cell membrane</keyword>
<dbReference type="GO" id="GO:0009103">
    <property type="term" value="P:lipopolysaccharide biosynthetic process"/>
    <property type="evidence" value="ECO:0007669"/>
    <property type="project" value="TreeGrafter"/>
</dbReference>
<keyword evidence="6 8" id="KW-0472">Membrane</keyword>
<dbReference type="InterPro" id="IPR000715">
    <property type="entry name" value="Glycosyl_transferase_4"/>
</dbReference>
<evidence type="ECO:0000256" key="1">
    <source>
        <dbReference type="ARBA" id="ARBA00004651"/>
    </source>
</evidence>
<evidence type="ECO:0000256" key="8">
    <source>
        <dbReference type="SAM" id="Phobius"/>
    </source>
</evidence>
<keyword evidence="3 9" id="KW-0808">Transferase</keyword>
<dbReference type="PANTHER" id="PTHR22926:SF3">
    <property type="entry name" value="UNDECAPRENYL-PHOSPHATE ALPHA-N-ACETYLGLUCOSAMINYL 1-PHOSPHATE TRANSFERASE"/>
    <property type="match status" value="1"/>
</dbReference>
<evidence type="ECO:0000313" key="10">
    <source>
        <dbReference type="Proteomes" id="UP000637720"/>
    </source>
</evidence>
<proteinExistence type="predicted"/>
<feature type="binding site" evidence="7">
    <location>
        <position position="214"/>
    </location>
    <ligand>
        <name>Mg(2+)</name>
        <dbReference type="ChEBI" id="CHEBI:18420"/>
    </ligand>
</feature>
<accession>A0A8J3FFD8</accession>
<feature type="transmembrane region" description="Helical" evidence="8">
    <location>
        <begin position="281"/>
        <end position="313"/>
    </location>
</feature>
<comment type="cofactor">
    <cofactor evidence="7">
        <name>Mg(2+)</name>
        <dbReference type="ChEBI" id="CHEBI:18420"/>
    </cofactor>
</comment>
<dbReference type="GO" id="GO:0005886">
    <property type="term" value="C:plasma membrane"/>
    <property type="evidence" value="ECO:0007669"/>
    <property type="project" value="UniProtKB-SubCell"/>
</dbReference>
<feature type="transmembrane region" description="Helical" evidence="8">
    <location>
        <begin position="102"/>
        <end position="121"/>
    </location>
</feature>
<keyword evidence="5 8" id="KW-1133">Transmembrane helix</keyword>
<evidence type="ECO:0000256" key="3">
    <source>
        <dbReference type="ARBA" id="ARBA00022679"/>
    </source>
</evidence>
<comment type="caution">
    <text evidence="9">The sequence shown here is derived from an EMBL/GenBank/DDBJ whole genome shotgun (WGS) entry which is preliminary data.</text>
</comment>
<evidence type="ECO:0000256" key="5">
    <source>
        <dbReference type="ARBA" id="ARBA00022989"/>
    </source>
</evidence>
<evidence type="ECO:0000256" key="4">
    <source>
        <dbReference type="ARBA" id="ARBA00022692"/>
    </source>
</evidence>
<name>A0A8J3FFD8_9BACI</name>
<dbReference type="AlphaFoldDB" id="A0A8J3FFD8"/>
<dbReference type="EMBL" id="BMOF01000040">
    <property type="protein sequence ID" value="GGK04294.1"/>
    <property type="molecule type" value="Genomic_DNA"/>
</dbReference>